<name>A0A183AZY5_9TREM</name>
<dbReference type="WBParaSite" id="ECPE_0001255601-mRNA-1">
    <property type="protein sequence ID" value="ECPE_0001255601-mRNA-1"/>
    <property type="gene ID" value="ECPE_0001255601"/>
</dbReference>
<feature type="region of interest" description="Disordered" evidence="1">
    <location>
        <begin position="84"/>
        <end position="118"/>
    </location>
</feature>
<dbReference type="AlphaFoldDB" id="A0A183AZY5"/>
<organism evidence="2">
    <name type="scientific">Echinostoma caproni</name>
    <dbReference type="NCBI Taxonomy" id="27848"/>
    <lineage>
        <taxon>Eukaryota</taxon>
        <taxon>Metazoa</taxon>
        <taxon>Spiralia</taxon>
        <taxon>Lophotrochozoa</taxon>
        <taxon>Platyhelminthes</taxon>
        <taxon>Trematoda</taxon>
        <taxon>Digenea</taxon>
        <taxon>Plagiorchiida</taxon>
        <taxon>Echinostomata</taxon>
        <taxon>Echinostomatoidea</taxon>
        <taxon>Echinostomatidae</taxon>
        <taxon>Echinostoma</taxon>
    </lineage>
</organism>
<sequence length="118" mass="13310">LRDFNRVIYHLYDRCLRTSPCATDALLMAEQQLVDTFAFVRPPGFNPRVSIDARQSTRSGAHQMHNSRVATETQGLSVVALGEQINFPGENERQRSQKFSARAERTSTARPDSSSKKK</sequence>
<evidence type="ECO:0000313" key="2">
    <source>
        <dbReference type="WBParaSite" id="ECPE_0001255601-mRNA-1"/>
    </source>
</evidence>
<protein>
    <submittedName>
        <fullName evidence="2">XRN_M domain-containing protein</fullName>
    </submittedName>
</protein>
<proteinExistence type="predicted"/>
<feature type="compositionally biased region" description="Basic and acidic residues" evidence="1">
    <location>
        <begin position="90"/>
        <end position="118"/>
    </location>
</feature>
<evidence type="ECO:0000256" key="1">
    <source>
        <dbReference type="SAM" id="MobiDB-lite"/>
    </source>
</evidence>
<reference evidence="2" key="1">
    <citation type="submission" date="2016-06" db="UniProtKB">
        <authorList>
            <consortium name="WormBaseParasite"/>
        </authorList>
    </citation>
    <scope>IDENTIFICATION</scope>
</reference>
<accession>A0A183AZY5</accession>